<name>A0A811KNG4_BURXY</name>
<dbReference type="AlphaFoldDB" id="A0A811KNG4"/>
<evidence type="ECO:0000256" key="1">
    <source>
        <dbReference type="SAM" id="MobiDB-lite"/>
    </source>
</evidence>
<feature type="region of interest" description="Disordered" evidence="1">
    <location>
        <begin position="406"/>
        <end position="489"/>
    </location>
</feature>
<dbReference type="EMBL" id="CAJFDI010000002">
    <property type="protein sequence ID" value="CAD5217024.1"/>
    <property type="molecule type" value="Genomic_DNA"/>
</dbReference>
<accession>A0A811KNG4</accession>
<sequence>MTVKDEIPSLNIGFFFDPRTEGVNSDHKESTENVPTTLDNPQQKAGILEQPAQCPRKSTRKRTLNVPFDPTTKTFDAKKSAPKVGHETASDCDLEPIVALITVEDYSDTFNRQPFHIPNANDRHRSNKPTRDYQFDLSSQFSMIIDMNHRQTPKGHRSPSPSVHQPETQPRLTDEELSGEPELHWESDFIDLEESADSQVSIPQHVVDQLDKEARKEPDEADHKIPEHSPGSAVSREALSHSAKQNQSAAGREKSCGKKKRKPDSNQLSSPRSCQNSSSRSPSPSRKQSRLKSFIGAVFNKANPNPLRRSERSARHRSSDPPRKHPDEKRPSGESNVCNQSVVKELRSDSRANVSDPPGTQKSMANDPQDDLPLEKILQLLTRRVNNDPSMLKLVQQKLKIAPESRVVSPLETGPSRKMVFNPKGLGSSRSTAATDANATPPPALVPEQSPGLNVQEQGAQARESGDTSADQHPPPTVQIPRQRSRSVADRLRTVSFRQSETNSPFMLCTPGSGDHRHCQRATTPSEFNKVCRFEIASAAHALAFGQIWVDQKQIRFAKTTLTREVESMTPEAAWEYAAVLQDDLHPHRPFNAPRPQARQLTTKLVNRFLSSCQVRFEELMDNPLVDLIPRKNSPHPILEKLYSDAVNRIKVCRSWRGSEELNFDPKFFVDNPVVIITDGESYRDMTDEIRREVQVPGAVRHSHFNVTQTLRDIQDRVIYVSPSVAVVVVVASVSNFDNRLVDKVNNAFKEYASAQGAHFRVELWVRIAVQFYPDLRETLQERASRFPYMACFCFSEREDHGEVYDRQLSVLTRRVKVLVERIRSARERIASEKALEDEVFWDDTDQPDD</sequence>
<proteinExistence type="predicted"/>
<feature type="compositionally biased region" description="Basic and acidic residues" evidence="1">
    <location>
        <begin position="308"/>
        <end position="332"/>
    </location>
</feature>
<comment type="caution">
    <text evidence="2">The sequence shown here is derived from an EMBL/GenBank/DDBJ whole genome shotgun (WGS) entry which is preliminary data.</text>
</comment>
<evidence type="ECO:0000313" key="3">
    <source>
        <dbReference type="Proteomes" id="UP000659654"/>
    </source>
</evidence>
<evidence type="ECO:0000313" key="2">
    <source>
        <dbReference type="EMBL" id="CAD5217024.1"/>
    </source>
</evidence>
<dbReference type="Proteomes" id="UP000659654">
    <property type="component" value="Unassembled WGS sequence"/>
</dbReference>
<organism evidence="2 3">
    <name type="scientific">Bursaphelenchus xylophilus</name>
    <name type="common">Pinewood nematode worm</name>
    <name type="synonym">Aphelenchoides xylophilus</name>
    <dbReference type="NCBI Taxonomy" id="6326"/>
    <lineage>
        <taxon>Eukaryota</taxon>
        <taxon>Metazoa</taxon>
        <taxon>Ecdysozoa</taxon>
        <taxon>Nematoda</taxon>
        <taxon>Chromadorea</taxon>
        <taxon>Rhabditida</taxon>
        <taxon>Tylenchina</taxon>
        <taxon>Tylenchomorpha</taxon>
        <taxon>Aphelenchoidea</taxon>
        <taxon>Aphelenchoididae</taxon>
        <taxon>Bursaphelenchus</taxon>
    </lineage>
</organism>
<feature type="region of interest" description="Disordered" evidence="1">
    <location>
        <begin position="15"/>
        <end position="82"/>
    </location>
</feature>
<feature type="compositionally biased region" description="Basic and acidic residues" evidence="1">
    <location>
        <begin position="18"/>
        <end position="31"/>
    </location>
</feature>
<feature type="compositionally biased region" description="Basic and acidic residues" evidence="1">
    <location>
        <begin position="211"/>
        <end position="227"/>
    </location>
</feature>
<dbReference type="Proteomes" id="UP000582659">
    <property type="component" value="Unassembled WGS sequence"/>
</dbReference>
<reference evidence="2" key="1">
    <citation type="submission" date="2020-09" db="EMBL/GenBank/DDBJ databases">
        <authorList>
            <person name="Kikuchi T."/>
        </authorList>
    </citation>
    <scope>NUCLEOTIDE SEQUENCE</scope>
    <source>
        <strain evidence="2">Ka4C1</strain>
    </source>
</reference>
<gene>
    <name evidence="2" type="ORF">BXYJ_LOCUS4828</name>
</gene>
<protein>
    <submittedName>
        <fullName evidence="2">(pine wood nematode) hypothetical protein</fullName>
    </submittedName>
</protein>
<feature type="region of interest" description="Disordered" evidence="1">
    <location>
        <begin position="211"/>
        <end position="372"/>
    </location>
</feature>
<feature type="compositionally biased region" description="Polar residues" evidence="1">
    <location>
        <begin position="333"/>
        <end position="342"/>
    </location>
</feature>
<feature type="region of interest" description="Disordered" evidence="1">
    <location>
        <begin position="150"/>
        <end position="180"/>
    </location>
</feature>
<dbReference type="EMBL" id="CAJFCV020000002">
    <property type="protein sequence ID" value="CAG9100385.1"/>
    <property type="molecule type" value="Genomic_DNA"/>
</dbReference>
<feature type="compositionally biased region" description="Polar residues" evidence="1">
    <location>
        <begin position="32"/>
        <end position="43"/>
    </location>
</feature>
<feature type="compositionally biased region" description="Low complexity" evidence="1">
    <location>
        <begin position="267"/>
        <end position="286"/>
    </location>
</feature>
<feature type="compositionally biased region" description="Basic and acidic residues" evidence="1">
    <location>
        <begin position="121"/>
        <end position="131"/>
    </location>
</feature>
<feature type="compositionally biased region" description="Polar residues" evidence="1">
    <location>
        <begin position="159"/>
        <end position="171"/>
    </location>
</feature>
<feature type="region of interest" description="Disordered" evidence="1">
    <location>
        <begin position="111"/>
        <end position="131"/>
    </location>
</feature>
<keyword evidence="3" id="KW-1185">Reference proteome</keyword>